<reference evidence="2 3" key="1">
    <citation type="journal article" date="2019" name="Commun. Biol.">
        <title>The bagworm genome reveals a unique fibroin gene that provides high tensile strength.</title>
        <authorList>
            <person name="Kono N."/>
            <person name="Nakamura H."/>
            <person name="Ohtoshi R."/>
            <person name="Tomita M."/>
            <person name="Numata K."/>
            <person name="Arakawa K."/>
        </authorList>
    </citation>
    <scope>NUCLEOTIDE SEQUENCE [LARGE SCALE GENOMIC DNA]</scope>
</reference>
<comment type="caution">
    <text evidence="2">The sequence shown here is derived from an EMBL/GenBank/DDBJ whole genome shotgun (WGS) entry which is preliminary data.</text>
</comment>
<dbReference type="Proteomes" id="UP000299102">
    <property type="component" value="Unassembled WGS sequence"/>
</dbReference>
<keyword evidence="3" id="KW-1185">Reference proteome</keyword>
<protein>
    <submittedName>
        <fullName evidence="2">Uncharacterized protein</fullName>
    </submittedName>
</protein>
<organism evidence="2 3">
    <name type="scientific">Eumeta variegata</name>
    <name type="common">Bagworm moth</name>
    <name type="synonym">Eumeta japonica</name>
    <dbReference type="NCBI Taxonomy" id="151549"/>
    <lineage>
        <taxon>Eukaryota</taxon>
        <taxon>Metazoa</taxon>
        <taxon>Ecdysozoa</taxon>
        <taxon>Arthropoda</taxon>
        <taxon>Hexapoda</taxon>
        <taxon>Insecta</taxon>
        <taxon>Pterygota</taxon>
        <taxon>Neoptera</taxon>
        <taxon>Endopterygota</taxon>
        <taxon>Lepidoptera</taxon>
        <taxon>Glossata</taxon>
        <taxon>Ditrysia</taxon>
        <taxon>Tineoidea</taxon>
        <taxon>Psychidae</taxon>
        <taxon>Oiketicinae</taxon>
        <taxon>Eumeta</taxon>
    </lineage>
</organism>
<dbReference type="AlphaFoldDB" id="A0A4C1YFY2"/>
<name>A0A4C1YFY2_EUMVA</name>
<evidence type="ECO:0000256" key="1">
    <source>
        <dbReference type="SAM" id="MobiDB-lite"/>
    </source>
</evidence>
<gene>
    <name evidence="2" type="ORF">EVAR_47318_1</name>
</gene>
<evidence type="ECO:0000313" key="3">
    <source>
        <dbReference type="Proteomes" id="UP000299102"/>
    </source>
</evidence>
<evidence type="ECO:0000313" key="2">
    <source>
        <dbReference type="EMBL" id="GBP75281.1"/>
    </source>
</evidence>
<sequence>MRIVEKWAVLKGCDVRTSKNYNGSLLALGYGSLKKEEKKRLQEPNNQLFFPTHDFDPGPFVDLDPSRFLLPVPLVIPVQLPVRVPSKPAVRAGDGGGAAAPRHSLRHILRDLGPNDHRPHKAACEEANLRSTRFKLVIRYPIIPLRHIYSADVDDAPAPPDTAPLTVSPAIQRKNTMQKNLKIFTVLRNGARKKKYISIKSDTIVSSVAVTRSRESGDLRPADKGRLLFARAVWRAPSAPAPAQPQPSRSSRPLRRYTGRRPPPEAPSPGAVQSYKAVFAVPTYSNTPNR</sequence>
<proteinExistence type="predicted"/>
<accession>A0A4C1YFY2</accession>
<feature type="region of interest" description="Disordered" evidence="1">
    <location>
        <begin position="238"/>
        <end position="272"/>
    </location>
</feature>
<dbReference type="EMBL" id="BGZK01001242">
    <property type="protein sequence ID" value="GBP75281.1"/>
    <property type="molecule type" value="Genomic_DNA"/>
</dbReference>